<evidence type="ECO:0000256" key="4">
    <source>
        <dbReference type="ARBA" id="ARBA00022898"/>
    </source>
</evidence>
<comment type="similarity">
    <text evidence="6">Belongs to the class-II pyridoxal-phosphate-dependent aminotransferase family.</text>
</comment>
<keyword evidence="5" id="KW-0045">Antibiotic biosynthesis</keyword>
<keyword evidence="2 8" id="KW-0032">Aminotransferase</keyword>
<dbReference type="Proteomes" id="UP001440984">
    <property type="component" value="Unassembled WGS sequence"/>
</dbReference>
<protein>
    <submittedName>
        <fullName evidence="8">Aminotransferase class I/II-fold pyridoxal phosphate-dependent enzyme</fullName>
    </submittedName>
</protein>
<dbReference type="EMBL" id="JBDZYD010000020">
    <property type="protein sequence ID" value="MEQ0565410.1"/>
    <property type="molecule type" value="Genomic_DNA"/>
</dbReference>
<dbReference type="Gene3D" id="3.40.640.10">
    <property type="entry name" value="Type I PLP-dependent aspartate aminotransferase-like (Major domain)"/>
    <property type="match status" value="1"/>
</dbReference>
<keyword evidence="4 6" id="KW-0663">Pyridoxal phosphate</keyword>
<reference evidence="8 9" key="1">
    <citation type="submission" date="2024-05" db="EMBL/GenBank/DDBJ databases">
        <authorList>
            <person name="Zhao H."/>
            <person name="Xu Y."/>
            <person name="Lin S."/>
            <person name="Spain J.C."/>
            <person name="Zhou N.-Y."/>
        </authorList>
    </citation>
    <scope>NUCLEOTIDE SEQUENCE [LARGE SCALE GENOMIC DNA]</scope>
    <source>
        <strain evidence="8 9">NEAU-NG30</strain>
    </source>
</reference>
<dbReference type="GO" id="GO:0008483">
    <property type="term" value="F:transaminase activity"/>
    <property type="evidence" value="ECO:0007669"/>
    <property type="project" value="UniProtKB-KW"/>
</dbReference>
<evidence type="ECO:0000256" key="1">
    <source>
        <dbReference type="ARBA" id="ARBA00001933"/>
    </source>
</evidence>
<dbReference type="PROSITE" id="PS00599">
    <property type="entry name" value="AA_TRANSFER_CLASS_2"/>
    <property type="match status" value="1"/>
</dbReference>
<dbReference type="InterPro" id="IPR015421">
    <property type="entry name" value="PyrdxlP-dep_Trfase_major"/>
</dbReference>
<dbReference type="Pfam" id="PF00155">
    <property type="entry name" value="Aminotran_1_2"/>
    <property type="match status" value="1"/>
</dbReference>
<dbReference type="InterPro" id="IPR015424">
    <property type="entry name" value="PyrdxlP-dep_Trfase"/>
</dbReference>
<evidence type="ECO:0000313" key="9">
    <source>
        <dbReference type="Proteomes" id="UP001440984"/>
    </source>
</evidence>
<evidence type="ECO:0000256" key="6">
    <source>
        <dbReference type="RuleBase" id="RU003693"/>
    </source>
</evidence>
<sequence>MTTEAMRAALGAPAEGFVRLSLNENRREPLPGVAGAIADAAREPGRGPDPLCSELSAALAQRHSVDVGNVLVSAGSSAVLQALCQIIDGEVVHPWPSFEMYPLMAGAKAVAAPVDLDALGAAVTGKTGAVILCNPNNPTGERWRGAEIEKFLAALRDDVVVVLDEAYREFGEDCADGVELFRKDPRVCVVRTFSKAYGLFGLRVGYAIAEPGLIGRLRLALLPFLVPTTAQAAALAALRAETAMRQSVAGICRDRDGLRAALLDLGWTVPRSHANFLWLPGAGEPLVEFLAQHGILVREVAGSGVRITVGTPEENRKLLAALEEFPP</sequence>
<evidence type="ECO:0000256" key="2">
    <source>
        <dbReference type="ARBA" id="ARBA00022576"/>
    </source>
</evidence>
<dbReference type="RefSeq" id="WP_348956497.1">
    <property type="nucleotide sequence ID" value="NZ_JBDZYD010000020.1"/>
</dbReference>
<gene>
    <name evidence="8" type="ORF">ABJI51_40570</name>
</gene>
<evidence type="ECO:0000256" key="3">
    <source>
        <dbReference type="ARBA" id="ARBA00022679"/>
    </source>
</evidence>
<dbReference type="InterPro" id="IPR015422">
    <property type="entry name" value="PyrdxlP-dep_Trfase_small"/>
</dbReference>
<comment type="caution">
    <text evidence="8">The sequence shown here is derived from an EMBL/GenBank/DDBJ whole genome shotgun (WGS) entry which is preliminary data.</text>
</comment>
<keyword evidence="3" id="KW-0808">Transferase</keyword>
<proteinExistence type="inferred from homology"/>
<dbReference type="Gene3D" id="3.90.1150.10">
    <property type="entry name" value="Aspartate Aminotransferase, domain 1"/>
    <property type="match status" value="1"/>
</dbReference>
<dbReference type="SUPFAM" id="SSF53383">
    <property type="entry name" value="PLP-dependent transferases"/>
    <property type="match status" value="1"/>
</dbReference>
<comment type="cofactor">
    <cofactor evidence="1 6">
        <name>pyridoxal 5'-phosphate</name>
        <dbReference type="ChEBI" id="CHEBI:597326"/>
    </cofactor>
</comment>
<keyword evidence="9" id="KW-1185">Reference proteome</keyword>
<evidence type="ECO:0000256" key="5">
    <source>
        <dbReference type="ARBA" id="ARBA00023194"/>
    </source>
</evidence>
<feature type="domain" description="Aminotransferase class I/classII large" evidence="7">
    <location>
        <begin position="17"/>
        <end position="322"/>
    </location>
</feature>
<organism evidence="8 9">
    <name type="scientific">Amycolatopsis melonis</name>
    <dbReference type="NCBI Taxonomy" id="3156488"/>
    <lineage>
        <taxon>Bacteria</taxon>
        <taxon>Bacillati</taxon>
        <taxon>Actinomycetota</taxon>
        <taxon>Actinomycetes</taxon>
        <taxon>Pseudonocardiales</taxon>
        <taxon>Pseudonocardiaceae</taxon>
        <taxon>Amycolatopsis</taxon>
    </lineage>
</organism>
<dbReference type="InterPro" id="IPR001917">
    <property type="entry name" value="Aminotrans_II_pyridoxalP_BS"/>
</dbReference>
<name>A0ABV0LSX0_9PSEU</name>
<evidence type="ECO:0000313" key="8">
    <source>
        <dbReference type="EMBL" id="MEQ0565410.1"/>
    </source>
</evidence>
<dbReference type="PANTHER" id="PTHR43643">
    <property type="entry name" value="HISTIDINOL-PHOSPHATE AMINOTRANSFERASE 2"/>
    <property type="match status" value="1"/>
</dbReference>
<dbReference type="PANTHER" id="PTHR43643:SF3">
    <property type="entry name" value="HISTIDINOL-PHOSPHATE AMINOTRANSFERASE"/>
    <property type="match status" value="1"/>
</dbReference>
<accession>A0ABV0LSX0</accession>
<dbReference type="CDD" id="cd00609">
    <property type="entry name" value="AAT_like"/>
    <property type="match status" value="1"/>
</dbReference>
<dbReference type="InterPro" id="IPR004839">
    <property type="entry name" value="Aminotransferase_I/II_large"/>
</dbReference>
<dbReference type="InterPro" id="IPR050106">
    <property type="entry name" value="HistidinolP_aminotransfase"/>
</dbReference>
<evidence type="ECO:0000259" key="7">
    <source>
        <dbReference type="Pfam" id="PF00155"/>
    </source>
</evidence>